<dbReference type="PANTHER" id="PTHR44688">
    <property type="entry name" value="DNA-BINDING TRANSCRIPTIONAL ACTIVATOR DEVR_DOSR"/>
    <property type="match status" value="1"/>
</dbReference>
<dbReference type="Pfam" id="PF13191">
    <property type="entry name" value="AAA_16"/>
    <property type="match status" value="1"/>
</dbReference>
<dbReference type="SUPFAM" id="SSF52540">
    <property type="entry name" value="P-loop containing nucleoside triphosphate hydrolases"/>
    <property type="match status" value="1"/>
</dbReference>
<dbReference type="Pfam" id="PF00196">
    <property type="entry name" value="GerE"/>
    <property type="match status" value="1"/>
</dbReference>
<evidence type="ECO:0000256" key="1">
    <source>
        <dbReference type="ARBA" id="ARBA00023015"/>
    </source>
</evidence>
<gene>
    <name evidence="6" type="ORF">EKO24_010555</name>
</gene>
<dbReference type="PANTHER" id="PTHR44688:SF16">
    <property type="entry name" value="DNA-BINDING TRANSCRIPTIONAL ACTIVATOR DEVR_DOSR"/>
    <property type="match status" value="1"/>
</dbReference>
<evidence type="ECO:0000256" key="4">
    <source>
        <dbReference type="SAM" id="MobiDB-lite"/>
    </source>
</evidence>
<evidence type="ECO:0000256" key="3">
    <source>
        <dbReference type="ARBA" id="ARBA00023163"/>
    </source>
</evidence>
<feature type="domain" description="HTH luxR-type" evidence="5">
    <location>
        <begin position="17"/>
        <end position="82"/>
    </location>
</feature>
<evidence type="ECO:0000313" key="7">
    <source>
        <dbReference type="Proteomes" id="UP000733744"/>
    </source>
</evidence>
<accession>A0ABY3CBN4</accession>
<dbReference type="InterPro" id="IPR000792">
    <property type="entry name" value="Tscrpt_reg_LuxR_C"/>
</dbReference>
<reference evidence="6 7" key="1">
    <citation type="journal article" date="2019" name="Antonie Van Leeuwenhoek">
        <title>Description of 'Ca. Methylobacter oryzae' KRF1, a novel species from the environmentally important Methylobacter clade 2.</title>
        <authorList>
            <person name="Khatri K."/>
            <person name="Mohite J.A."/>
            <person name="Pandit P.S."/>
            <person name="Bahulikar R."/>
            <person name="Rahalkar M.C."/>
        </authorList>
    </citation>
    <scope>NUCLEOTIDE SEQUENCE [LARGE SCALE GENOMIC DNA]</scope>
    <source>
        <strain evidence="6 7">KRF1</strain>
    </source>
</reference>
<dbReference type="Gene3D" id="3.40.50.300">
    <property type="entry name" value="P-loop containing nucleotide triphosphate hydrolases"/>
    <property type="match status" value="1"/>
</dbReference>
<dbReference type="Gene3D" id="1.10.10.10">
    <property type="entry name" value="Winged helix-like DNA-binding domain superfamily/Winged helix DNA-binding domain"/>
    <property type="match status" value="1"/>
</dbReference>
<evidence type="ECO:0000256" key="2">
    <source>
        <dbReference type="ARBA" id="ARBA00023125"/>
    </source>
</evidence>
<keyword evidence="7" id="KW-1185">Reference proteome</keyword>
<proteinExistence type="predicted"/>
<dbReference type="InterPro" id="IPR016032">
    <property type="entry name" value="Sig_transdc_resp-reg_C-effctor"/>
</dbReference>
<protein>
    <submittedName>
        <fullName evidence="6">AAA family ATPase</fullName>
    </submittedName>
</protein>
<dbReference type="RefSeq" id="WP_127028310.1">
    <property type="nucleotide sequence ID" value="NZ_RYFG02000093.1"/>
</dbReference>
<dbReference type="InterPro" id="IPR027417">
    <property type="entry name" value="P-loop_NTPase"/>
</dbReference>
<dbReference type="EMBL" id="RYFG02000093">
    <property type="protein sequence ID" value="TRW94997.1"/>
    <property type="molecule type" value="Genomic_DNA"/>
</dbReference>
<dbReference type="PRINTS" id="PR00038">
    <property type="entry name" value="HTHLUXR"/>
</dbReference>
<dbReference type="PROSITE" id="PS50043">
    <property type="entry name" value="HTH_LUXR_2"/>
    <property type="match status" value="1"/>
</dbReference>
<dbReference type="InterPro" id="IPR041664">
    <property type="entry name" value="AAA_16"/>
</dbReference>
<dbReference type="SUPFAM" id="SSF46894">
    <property type="entry name" value="C-terminal effector domain of the bipartite response regulators"/>
    <property type="match status" value="1"/>
</dbReference>
<dbReference type="SMART" id="SM00421">
    <property type="entry name" value="HTH_LUXR"/>
    <property type="match status" value="1"/>
</dbReference>
<organism evidence="6 7">
    <name type="scientific">Candidatus Methylobacter oryzae</name>
    <dbReference type="NCBI Taxonomy" id="2497749"/>
    <lineage>
        <taxon>Bacteria</taxon>
        <taxon>Pseudomonadati</taxon>
        <taxon>Pseudomonadota</taxon>
        <taxon>Gammaproteobacteria</taxon>
        <taxon>Methylococcales</taxon>
        <taxon>Methylococcaceae</taxon>
        <taxon>Methylobacter</taxon>
    </lineage>
</organism>
<dbReference type="InterPro" id="IPR036388">
    <property type="entry name" value="WH-like_DNA-bd_sf"/>
</dbReference>
<feature type="region of interest" description="Disordered" evidence="4">
    <location>
        <begin position="1"/>
        <end position="23"/>
    </location>
</feature>
<evidence type="ECO:0000313" key="6">
    <source>
        <dbReference type="EMBL" id="TRW94997.1"/>
    </source>
</evidence>
<dbReference type="Proteomes" id="UP000733744">
    <property type="component" value="Unassembled WGS sequence"/>
</dbReference>
<keyword evidence="1" id="KW-0805">Transcription regulation</keyword>
<comment type="caution">
    <text evidence="6">The sequence shown here is derived from an EMBL/GenBank/DDBJ whole genome shotgun (WGS) entry which is preliminary data.</text>
</comment>
<name>A0ABY3CBN4_9GAMM</name>
<keyword evidence="2" id="KW-0238">DNA-binding</keyword>
<dbReference type="CDD" id="cd06170">
    <property type="entry name" value="LuxR_C_like"/>
    <property type="match status" value="1"/>
</dbReference>
<keyword evidence="3" id="KW-0804">Transcription</keyword>
<sequence>MKHELHESVPANAGSSDGGAQPELTPRQKQILELLKAGKVNKEIAKELGIGLGTVKQHMVVLFKKLRASNRTMAVSHGLSRESTVHSASLPPQFDEGILARRPCIVFSIVAPDAAPPDALEKLLQSLAAFASANDALLLTRKDNSAELMFGIHSCTEYDIYKAYHAGRAVFLAMKNYPGVGRALRGGLSAGMAIVSMKRHGGWTGEVVTSPIFAQALNIAHSTVPGTVKVDTSALELLQVFGPGCVDATASVLPFAALQRMPWTSGQCRQPPLVGREQEIARLHALMAEVRQGRNRLVYLEGETGMGKSRICRHLAEHHIKQGGRVYHFVCQPKSLTGVLYRFPSGLPAEADELVQCLEAEPIDLPDVVIVDDSHLLSAEILIKLTRQGAVANNKLVLIAGRRFPQGVALANEVFKLGRLSGEALEALSTHLIGETEPRLIDGITRRASGVPLFAIVLAQQYRNKTMPFALRVVIAARMDGLRLDHTVLAHLAQSPESCTVQEIADALHEPLQTVQLAVEQAIESGVLQENAQSRLSFTHPLLQQAVAESRVE</sequence>
<evidence type="ECO:0000259" key="5">
    <source>
        <dbReference type="PROSITE" id="PS50043"/>
    </source>
</evidence>